<evidence type="ECO:0000259" key="5">
    <source>
        <dbReference type="PROSITE" id="PS50111"/>
    </source>
</evidence>
<evidence type="ECO:0000256" key="4">
    <source>
        <dbReference type="SAM" id="Phobius"/>
    </source>
</evidence>
<evidence type="ECO:0000256" key="3">
    <source>
        <dbReference type="PROSITE-ProRule" id="PRU00284"/>
    </source>
</evidence>
<protein>
    <submittedName>
        <fullName evidence="6">Methyl-accepting chemotaxis protein</fullName>
    </submittedName>
</protein>
<dbReference type="GO" id="GO:0006935">
    <property type="term" value="P:chemotaxis"/>
    <property type="evidence" value="ECO:0007669"/>
    <property type="project" value="InterPro"/>
</dbReference>
<dbReference type="EMBL" id="PVZG01000050">
    <property type="protein sequence ID" value="PRY17676.1"/>
    <property type="molecule type" value="Genomic_DNA"/>
</dbReference>
<reference evidence="6 7" key="1">
    <citation type="submission" date="2018-03" db="EMBL/GenBank/DDBJ databases">
        <title>Genomic Encyclopedia of Archaeal and Bacterial Type Strains, Phase II (KMG-II): from individual species to whole genera.</title>
        <authorList>
            <person name="Goeker M."/>
        </authorList>
    </citation>
    <scope>NUCLEOTIDE SEQUENCE [LARGE SCALE GENOMIC DNA]</scope>
    <source>
        <strain evidence="6 7">DSM 45348</strain>
    </source>
</reference>
<accession>A0A2T0R923</accession>
<dbReference type="AlphaFoldDB" id="A0A2T0R923"/>
<dbReference type="InterPro" id="IPR004089">
    <property type="entry name" value="MCPsignal_dom"/>
</dbReference>
<sequence>MAPGFLRPMRTGPRLATVVLLLAVPAVLACYSGLRRGQAAVPALTGAGLVVAAGYAAATTRRMRGDTARAVAAIRALAEDGGPDLPVPQGPGELGDIGRALAGTRTLLRARAERQREIRTGREEQFQIGFQHQKQAERRLRERAQEIIDESTSVIAEELRLVTEQVGAVRRAADTIDGGIAATDAATSAVVDHARRAEEVIAELERSLRGVADTAQLVRGIAGQTRLLALNATIEAARAGELGLGFTVVADEVKQLATSTADSTEQITGTIAELERDTARMAGAIAAMVAGIGSVGEAATSLRAVASDQGTVVGRLTERMGRTIGRVEDMSGLAAQLERRQSRRVDASGTVRLHRRGSEPVDAALIDVSTGGLRVRPAAADLAAGDMVEVEGLGVPGEPIEVLARIESLGIGAAGDEAGLQLMITDGATAERLERYLDHLNHTG</sequence>
<gene>
    <name evidence="6" type="ORF">CLV70_1502</name>
</gene>
<keyword evidence="7" id="KW-1185">Reference proteome</keyword>
<dbReference type="Proteomes" id="UP000239209">
    <property type="component" value="Unassembled WGS sequence"/>
</dbReference>
<dbReference type="Pfam" id="PF07238">
    <property type="entry name" value="PilZ"/>
    <property type="match status" value="1"/>
</dbReference>
<dbReference type="PANTHER" id="PTHR32089">
    <property type="entry name" value="METHYL-ACCEPTING CHEMOTAXIS PROTEIN MCPB"/>
    <property type="match status" value="1"/>
</dbReference>
<feature type="domain" description="Methyl-accepting transducer" evidence="5">
    <location>
        <begin position="142"/>
        <end position="346"/>
    </location>
</feature>
<comment type="similarity">
    <text evidence="2">Belongs to the methyl-accepting chemotaxis (MCP) protein family.</text>
</comment>
<dbReference type="PROSITE" id="PS50111">
    <property type="entry name" value="CHEMOTAXIS_TRANSDUC_2"/>
    <property type="match status" value="1"/>
</dbReference>
<dbReference type="SUPFAM" id="SSF141371">
    <property type="entry name" value="PilZ domain-like"/>
    <property type="match status" value="1"/>
</dbReference>
<dbReference type="GO" id="GO:0007165">
    <property type="term" value="P:signal transduction"/>
    <property type="evidence" value="ECO:0007669"/>
    <property type="project" value="UniProtKB-KW"/>
</dbReference>
<dbReference type="SUPFAM" id="SSF58104">
    <property type="entry name" value="Methyl-accepting chemotaxis protein (MCP) signaling domain"/>
    <property type="match status" value="1"/>
</dbReference>
<dbReference type="Gene3D" id="1.10.287.950">
    <property type="entry name" value="Methyl-accepting chemotaxis protein"/>
    <property type="match status" value="1"/>
</dbReference>
<dbReference type="GO" id="GO:0016020">
    <property type="term" value="C:membrane"/>
    <property type="evidence" value="ECO:0007669"/>
    <property type="project" value="InterPro"/>
</dbReference>
<organism evidence="6 7">
    <name type="scientific">Pseudosporangium ferrugineum</name>
    <dbReference type="NCBI Taxonomy" id="439699"/>
    <lineage>
        <taxon>Bacteria</taxon>
        <taxon>Bacillati</taxon>
        <taxon>Actinomycetota</taxon>
        <taxon>Actinomycetes</taxon>
        <taxon>Micromonosporales</taxon>
        <taxon>Micromonosporaceae</taxon>
        <taxon>Pseudosporangium</taxon>
    </lineage>
</organism>
<evidence type="ECO:0000256" key="2">
    <source>
        <dbReference type="ARBA" id="ARBA00029447"/>
    </source>
</evidence>
<dbReference type="Gene3D" id="2.40.10.220">
    <property type="entry name" value="predicted glycosyltransferase like domains"/>
    <property type="match status" value="1"/>
</dbReference>
<dbReference type="PRINTS" id="PR00260">
    <property type="entry name" value="CHEMTRNSDUCR"/>
</dbReference>
<keyword evidence="4" id="KW-1133">Transmembrane helix</keyword>
<dbReference type="InterPro" id="IPR009875">
    <property type="entry name" value="PilZ_domain"/>
</dbReference>
<comment type="caution">
    <text evidence="6">The sequence shown here is derived from an EMBL/GenBank/DDBJ whole genome shotgun (WGS) entry which is preliminary data.</text>
</comment>
<dbReference type="GO" id="GO:0004888">
    <property type="term" value="F:transmembrane signaling receptor activity"/>
    <property type="evidence" value="ECO:0007669"/>
    <property type="project" value="InterPro"/>
</dbReference>
<dbReference type="PROSITE" id="PS51257">
    <property type="entry name" value="PROKAR_LIPOPROTEIN"/>
    <property type="match status" value="1"/>
</dbReference>
<dbReference type="PANTHER" id="PTHR32089:SF112">
    <property type="entry name" value="LYSOZYME-LIKE PROTEIN-RELATED"/>
    <property type="match status" value="1"/>
</dbReference>
<dbReference type="InterPro" id="IPR004090">
    <property type="entry name" value="Chemotax_Me-accpt_rcpt"/>
</dbReference>
<dbReference type="GO" id="GO:0035438">
    <property type="term" value="F:cyclic-di-GMP binding"/>
    <property type="evidence" value="ECO:0007669"/>
    <property type="project" value="InterPro"/>
</dbReference>
<name>A0A2T0R923_9ACTN</name>
<keyword evidence="4" id="KW-0472">Membrane</keyword>
<evidence type="ECO:0000256" key="1">
    <source>
        <dbReference type="ARBA" id="ARBA00023224"/>
    </source>
</evidence>
<keyword evidence="1 3" id="KW-0807">Transducer</keyword>
<evidence type="ECO:0000313" key="7">
    <source>
        <dbReference type="Proteomes" id="UP000239209"/>
    </source>
</evidence>
<keyword evidence="4" id="KW-0812">Transmembrane</keyword>
<proteinExistence type="inferred from homology"/>
<dbReference type="Pfam" id="PF00015">
    <property type="entry name" value="MCPsignal"/>
    <property type="match status" value="1"/>
</dbReference>
<dbReference type="SMART" id="SM00283">
    <property type="entry name" value="MA"/>
    <property type="match status" value="1"/>
</dbReference>
<evidence type="ECO:0000313" key="6">
    <source>
        <dbReference type="EMBL" id="PRY17676.1"/>
    </source>
</evidence>
<feature type="transmembrane region" description="Helical" evidence="4">
    <location>
        <begin position="39"/>
        <end position="58"/>
    </location>
</feature>